<dbReference type="AlphaFoldDB" id="A0A6J2YE63"/>
<feature type="domain" description="SANT" evidence="15">
    <location>
        <begin position="92"/>
        <end position="142"/>
    </location>
</feature>
<keyword evidence="9" id="KW-0539">Nucleus</keyword>
<evidence type="ECO:0000256" key="2">
    <source>
        <dbReference type="ARBA" id="ARBA00007194"/>
    </source>
</evidence>
<dbReference type="GO" id="GO:0003677">
    <property type="term" value="F:DNA binding"/>
    <property type="evidence" value="ECO:0007669"/>
    <property type="project" value="UniProtKB-KW"/>
</dbReference>
<keyword evidence="16" id="KW-1185">Reference proteome</keyword>
<feature type="region of interest" description="Disordered" evidence="12">
    <location>
        <begin position="196"/>
        <end position="220"/>
    </location>
</feature>
<dbReference type="GO" id="GO:0008237">
    <property type="term" value="F:metallopeptidase activity"/>
    <property type="evidence" value="ECO:0007669"/>
    <property type="project" value="UniProtKB-KW"/>
</dbReference>
<evidence type="ECO:0000313" key="16">
    <source>
        <dbReference type="Proteomes" id="UP000504635"/>
    </source>
</evidence>
<evidence type="ECO:0000259" key="14">
    <source>
        <dbReference type="PROSITE" id="PS50934"/>
    </source>
</evidence>
<evidence type="ECO:0000256" key="8">
    <source>
        <dbReference type="ARBA" id="ARBA00023125"/>
    </source>
</evidence>
<reference evidence="17" key="1">
    <citation type="submission" date="2025-08" db="UniProtKB">
        <authorList>
            <consortium name="RefSeq"/>
        </authorList>
    </citation>
    <scope>IDENTIFICATION</scope>
    <source>
        <tissue evidence="17">Gonads</tissue>
    </source>
</reference>
<dbReference type="GO" id="GO:0005634">
    <property type="term" value="C:nucleus"/>
    <property type="evidence" value="ECO:0007669"/>
    <property type="project" value="UniProtKB-SubCell"/>
</dbReference>
<dbReference type="SUPFAM" id="SSF46689">
    <property type="entry name" value="Homeodomain-like"/>
    <property type="match status" value="1"/>
</dbReference>
<evidence type="ECO:0000256" key="11">
    <source>
        <dbReference type="ARBA" id="ARBA00061577"/>
    </source>
</evidence>
<accession>A0A6J2YE63</accession>
<gene>
    <name evidence="17" type="primary">LOC115886590</name>
</gene>
<dbReference type="InterPro" id="IPR001005">
    <property type="entry name" value="SANT/Myb"/>
</dbReference>
<dbReference type="GeneID" id="115886590"/>
<evidence type="ECO:0000259" key="13">
    <source>
        <dbReference type="PROSITE" id="PS50249"/>
    </source>
</evidence>
<dbReference type="Pfam" id="PF04433">
    <property type="entry name" value="SWIRM"/>
    <property type="match status" value="1"/>
</dbReference>
<evidence type="ECO:0000256" key="9">
    <source>
        <dbReference type="ARBA" id="ARBA00023242"/>
    </source>
</evidence>
<keyword evidence="3" id="KW-0645">Protease</keyword>
<evidence type="ECO:0000256" key="10">
    <source>
        <dbReference type="ARBA" id="ARBA00032256"/>
    </source>
</evidence>
<dbReference type="Gene3D" id="1.10.10.60">
    <property type="entry name" value="Homeodomain-like"/>
    <property type="match status" value="1"/>
</dbReference>
<evidence type="ECO:0000256" key="3">
    <source>
        <dbReference type="ARBA" id="ARBA00022670"/>
    </source>
</evidence>
<dbReference type="SUPFAM" id="SSF102712">
    <property type="entry name" value="JAB1/MPN domain"/>
    <property type="match status" value="1"/>
</dbReference>
<dbReference type="CDD" id="cd00167">
    <property type="entry name" value="SANT"/>
    <property type="match status" value="1"/>
</dbReference>
<keyword evidence="4" id="KW-0479">Metal-binding</keyword>
<feature type="domain" description="SWIRM" evidence="14">
    <location>
        <begin position="373"/>
        <end position="471"/>
    </location>
</feature>
<evidence type="ECO:0000259" key="15">
    <source>
        <dbReference type="PROSITE" id="PS51293"/>
    </source>
</evidence>
<dbReference type="InterPro" id="IPR050242">
    <property type="entry name" value="JAMM_MPN+_peptidase_M67A"/>
</dbReference>
<dbReference type="InterPro" id="IPR037518">
    <property type="entry name" value="MPN"/>
</dbReference>
<dbReference type="PROSITE" id="PS50249">
    <property type="entry name" value="MPN"/>
    <property type="match status" value="1"/>
</dbReference>
<evidence type="ECO:0000256" key="7">
    <source>
        <dbReference type="ARBA" id="ARBA00023049"/>
    </source>
</evidence>
<evidence type="ECO:0000256" key="1">
    <source>
        <dbReference type="ARBA" id="ARBA00004123"/>
    </source>
</evidence>
<dbReference type="Gene3D" id="1.10.10.10">
    <property type="entry name" value="Winged helix-like DNA-binding domain superfamily/Winged helix DNA-binding domain"/>
    <property type="match status" value="1"/>
</dbReference>
<dbReference type="InterPro" id="IPR009057">
    <property type="entry name" value="Homeodomain-like_sf"/>
</dbReference>
<dbReference type="InterPro" id="IPR000555">
    <property type="entry name" value="JAMM/MPN+_dom"/>
</dbReference>
<dbReference type="GO" id="GO:0046872">
    <property type="term" value="F:metal ion binding"/>
    <property type="evidence" value="ECO:0007669"/>
    <property type="project" value="UniProtKB-KW"/>
</dbReference>
<comment type="similarity">
    <text evidence="2">Belongs to the peptidase M67A family. MYSM1 subfamily.</text>
</comment>
<dbReference type="KEGG" id="soy:115886590"/>
<feature type="compositionally biased region" description="Polar residues" evidence="12">
    <location>
        <begin position="208"/>
        <end position="220"/>
    </location>
</feature>
<proteinExistence type="inferred from homology"/>
<dbReference type="GO" id="GO:0006508">
    <property type="term" value="P:proteolysis"/>
    <property type="evidence" value="ECO:0007669"/>
    <property type="project" value="UniProtKB-KW"/>
</dbReference>
<comment type="similarity">
    <text evidence="11">Belongs to the peptidase M67 family.</text>
</comment>
<dbReference type="InterPro" id="IPR036388">
    <property type="entry name" value="WH-like_DNA-bd_sf"/>
</dbReference>
<dbReference type="PROSITE" id="PS51293">
    <property type="entry name" value="SANT"/>
    <property type="match status" value="1"/>
</dbReference>
<dbReference type="Proteomes" id="UP000504635">
    <property type="component" value="Unplaced"/>
</dbReference>
<dbReference type="PROSITE" id="PS50934">
    <property type="entry name" value="SWIRM"/>
    <property type="match status" value="1"/>
</dbReference>
<dbReference type="SMART" id="SM00717">
    <property type="entry name" value="SANT"/>
    <property type="match status" value="1"/>
</dbReference>
<keyword evidence="7" id="KW-0482">Metalloprotease</keyword>
<name>A0A6J2YE63_SITOR</name>
<sequence>MADEDEIDILGDFTLGAYSSEGGQSILDNAELVSQNSDLLNCDYTIHPQWLLDKPSANPDNWYTTTASVSTDTESNNEQDALGHISTENCITDESGWTEKEKSLLHRGIEIFGKSSVRLSQFVGSKTSSEVKYYLKNYFSENQSLYRHESDNNTAVTELPQEEIGTEVLHSDQIPASIEEVIAVVSTGNVTANPYKKVRKKSSSSSSGASQGATVSFSDIKNSKSPEKRKYLKKVQKFKSSKSQINKKAVKFKVKSKNQQESRLILPKVVENVETKIVRPEITTGKGLSVPVCDGEEIVKIEKVEDDSSDISIDIEDTEETDNAGPNKISIIKPETNEVKENEEKISEHEKDTQNTININEMDEEIAKQLTSLEHPTSEVLLDENVPSELEKVANYEFFEGRTSKTPERYLKIRNHILNNWINSRPKYVYKTAMRFGLKNCGDVTCISRIHYFLEQIGAINFGCEQTKYERPLYRVLQIFAPQKSRSVRKPKALASREISELGPRQRIKKKFTNDGEGGYTMAHGEQGQVINTTIVNEEPAKAKTYLKKPTIRLIYCRPFTVDNPQKFGVKIRLSTLLLMDFHAHTYLTEVMGLVGGSWDSQGKILTISCYEPCKNIASSSTHCDMCPISQARAAESIHNANLDILGWFHSHPTFAPEPSQQDLDTQQMVQQWIGHSKPCIGVILSPFSSNGALISSPFRCLVVGKKPNFEDQLVPFRLKVSVIPDEFNKTEFFNKMKRILHTEEGHLKDKKLDFDKPYFQDLNITHLEKFISSVNMHLAKYKSASAENETDSLLRGMKDVLTQ</sequence>
<feature type="domain" description="MPN" evidence="13">
    <location>
        <begin position="570"/>
        <end position="705"/>
    </location>
</feature>
<dbReference type="SMART" id="SM00232">
    <property type="entry name" value="JAB_MPN"/>
    <property type="match status" value="1"/>
</dbReference>
<evidence type="ECO:0000313" key="17">
    <source>
        <dbReference type="RefSeq" id="XP_030761687.1"/>
    </source>
</evidence>
<dbReference type="InterPro" id="IPR007526">
    <property type="entry name" value="SWIRM"/>
</dbReference>
<organism evidence="16 17">
    <name type="scientific">Sitophilus oryzae</name>
    <name type="common">Rice weevil</name>
    <name type="synonym">Curculio oryzae</name>
    <dbReference type="NCBI Taxonomy" id="7048"/>
    <lineage>
        <taxon>Eukaryota</taxon>
        <taxon>Metazoa</taxon>
        <taxon>Ecdysozoa</taxon>
        <taxon>Arthropoda</taxon>
        <taxon>Hexapoda</taxon>
        <taxon>Insecta</taxon>
        <taxon>Pterygota</taxon>
        <taxon>Neoptera</taxon>
        <taxon>Endopterygota</taxon>
        <taxon>Coleoptera</taxon>
        <taxon>Polyphaga</taxon>
        <taxon>Cucujiformia</taxon>
        <taxon>Curculionidae</taxon>
        <taxon>Dryophthorinae</taxon>
        <taxon>Sitophilus</taxon>
    </lineage>
</organism>
<dbReference type="FunFam" id="3.40.140.10:FF:000053">
    <property type="entry name" value="MPN domain-containing protein CG4751"/>
    <property type="match status" value="1"/>
</dbReference>
<protein>
    <recommendedName>
        <fullName evidence="10">Myb-like, SWIRM and MPN domain-containing protein 1</fullName>
    </recommendedName>
</protein>
<keyword evidence="6" id="KW-0862">Zinc</keyword>
<dbReference type="InParanoid" id="A0A6J2YE63"/>
<dbReference type="PANTHER" id="PTHR10410">
    <property type="entry name" value="EUKARYOTIC TRANSLATION INITIATION FACTOR 3 -RELATED"/>
    <property type="match status" value="1"/>
</dbReference>
<keyword evidence="5" id="KW-0378">Hydrolase</keyword>
<comment type="subcellular location">
    <subcellularLocation>
        <location evidence="1">Nucleus</location>
    </subcellularLocation>
</comment>
<dbReference type="RefSeq" id="XP_030761687.1">
    <property type="nucleotide sequence ID" value="XM_030905827.1"/>
</dbReference>
<dbReference type="OrthoDB" id="7464992at2759"/>
<dbReference type="Pfam" id="PF01398">
    <property type="entry name" value="JAB"/>
    <property type="match status" value="1"/>
</dbReference>
<evidence type="ECO:0000256" key="6">
    <source>
        <dbReference type="ARBA" id="ARBA00022833"/>
    </source>
</evidence>
<keyword evidence="8" id="KW-0238">DNA-binding</keyword>
<dbReference type="Gene3D" id="3.40.140.10">
    <property type="entry name" value="Cytidine Deaminase, domain 2"/>
    <property type="match status" value="1"/>
</dbReference>
<dbReference type="InterPro" id="IPR017884">
    <property type="entry name" value="SANT_dom"/>
</dbReference>
<evidence type="ECO:0000256" key="12">
    <source>
        <dbReference type="SAM" id="MobiDB-lite"/>
    </source>
</evidence>
<evidence type="ECO:0000256" key="4">
    <source>
        <dbReference type="ARBA" id="ARBA00022723"/>
    </source>
</evidence>
<evidence type="ECO:0000256" key="5">
    <source>
        <dbReference type="ARBA" id="ARBA00022801"/>
    </source>
</evidence>